<dbReference type="InterPro" id="IPR029447">
    <property type="entry name" value="DUF4439"/>
</dbReference>
<feature type="region of interest" description="Disordered" evidence="2">
    <location>
        <begin position="1"/>
        <end position="29"/>
    </location>
</feature>
<dbReference type="InterPro" id="IPR012347">
    <property type="entry name" value="Ferritin-like"/>
</dbReference>
<dbReference type="CDD" id="cd00657">
    <property type="entry name" value="Ferritin_like"/>
    <property type="match status" value="1"/>
</dbReference>
<protein>
    <submittedName>
        <fullName evidence="4">DUF4439 domain-containing protein</fullName>
    </submittedName>
</protein>
<feature type="coiled-coil region" evidence="1">
    <location>
        <begin position="299"/>
        <end position="326"/>
    </location>
</feature>
<feature type="compositionally biased region" description="Basic residues" evidence="2">
    <location>
        <begin position="101"/>
        <end position="128"/>
    </location>
</feature>
<name>A0A5J6GS70_STRKN</name>
<keyword evidence="1" id="KW-0175">Coiled coil</keyword>
<keyword evidence="5" id="KW-1185">Reference proteome</keyword>
<feature type="region of interest" description="Disordered" evidence="2">
    <location>
        <begin position="90"/>
        <end position="267"/>
    </location>
</feature>
<dbReference type="EMBL" id="CP023699">
    <property type="protein sequence ID" value="QEU97282.1"/>
    <property type="molecule type" value="Genomic_DNA"/>
</dbReference>
<dbReference type="Proteomes" id="UP000325529">
    <property type="component" value="Chromosome"/>
</dbReference>
<sequence length="417" mass="44187">MHRSVPSRSRVRERPAGTVITDPRHSFSTPVSAPVLRPARFPLTFPLVFPSLFPSPFPSPHLLASCSLTPFGPPSEDVCRAVVSHRPTVPFGTAPKESAHRGRRCRRNRRSRAARGLLGRHGHRRAPVRRPAAARPRGRGQHGTPWALRRRPRGAPLARRTAAAAAGRGAAPCGGVHGRPRSGFRVPRGLPRPPGLPRRITRAVRGRGSQGRRARARQGRADAGGPAGPGPARRPCGTGQAARLGERRGSGTRVSADGGRQVSGSKDEELKAVQAALAAEHAAVYGFGVVGGRVGEKRRDDARTAYDAHRARRDELQRAVRDLGGEPQPADPAYALPFPVPDSASAVRLAAELEDRVAGVYSDLVRAATGTRRGNAALALREAAVRAARWRGGSVAFPGLAERSAAADPSAPATPQA</sequence>
<feature type="domain" description="DUF4439" evidence="3">
    <location>
        <begin position="272"/>
        <end position="402"/>
    </location>
</feature>
<dbReference type="Pfam" id="PF14530">
    <property type="entry name" value="DUF4439"/>
    <property type="match status" value="1"/>
</dbReference>
<feature type="compositionally biased region" description="Low complexity" evidence="2">
    <location>
        <begin position="154"/>
        <end position="171"/>
    </location>
</feature>
<dbReference type="InterPro" id="IPR009078">
    <property type="entry name" value="Ferritin-like_SF"/>
</dbReference>
<evidence type="ECO:0000256" key="2">
    <source>
        <dbReference type="SAM" id="MobiDB-lite"/>
    </source>
</evidence>
<dbReference type="KEGG" id="ska:CP970_11830"/>
<gene>
    <name evidence="4" type="ORF">CP970_11830</name>
</gene>
<proteinExistence type="predicted"/>
<organism evidence="4 5">
    <name type="scientific">Streptomyces kanamyceticus</name>
    <dbReference type="NCBI Taxonomy" id="1967"/>
    <lineage>
        <taxon>Bacteria</taxon>
        <taxon>Bacillati</taxon>
        <taxon>Actinomycetota</taxon>
        <taxon>Actinomycetes</taxon>
        <taxon>Kitasatosporales</taxon>
        <taxon>Streptomycetaceae</taxon>
        <taxon>Streptomyces</taxon>
    </lineage>
</organism>
<reference evidence="4 5" key="1">
    <citation type="submission" date="2017-09" db="EMBL/GenBank/DDBJ databases">
        <authorList>
            <person name="Lee N."/>
            <person name="Cho B.-K."/>
        </authorList>
    </citation>
    <scope>NUCLEOTIDE SEQUENCE [LARGE SCALE GENOMIC DNA]</scope>
    <source>
        <strain evidence="4 5">ATCC 12853</strain>
    </source>
</reference>
<feature type="compositionally biased region" description="Basic residues" evidence="2">
    <location>
        <begin position="199"/>
        <end position="218"/>
    </location>
</feature>
<evidence type="ECO:0000313" key="4">
    <source>
        <dbReference type="EMBL" id="QEU97282.1"/>
    </source>
</evidence>
<feature type="compositionally biased region" description="Low complexity" evidence="2">
    <location>
        <begin position="230"/>
        <end position="239"/>
    </location>
</feature>
<dbReference type="Gene3D" id="1.20.1260.10">
    <property type="match status" value="1"/>
</dbReference>
<dbReference type="AlphaFoldDB" id="A0A5J6GS70"/>
<evidence type="ECO:0000259" key="3">
    <source>
        <dbReference type="Pfam" id="PF14530"/>
    </source>
</evidence>
<dbReference type="SUPFAM" id="SSF47240">
    <property type="entry name" value="Ferritin-like"/>
    <property type="match status" value="1"/>
</dbReference>
<evidence type="ECO:0000256" key="1">
    <source>
        <dbReference type="SAM" id="Coils"/>
    </source>
</evidence>
<evidence type="ECO:0000313" key="5">
    <source>
        <dbReference type="Proteomes" id="UP000325529"/>
    </source>
</evidence>
<accession>A0A5J6GS70</accession>